<comment type="cofactor">
    <cofactor evidence="1 13 14">
        <name>pyridoxal 5'-phosphate</name>
        <dbReference type="ChEBI" id="CHEBI:597326"/>
    </cofactor>
</comment>
<keyword evidence="18" id="KW-1185">Reference proteome</keyword>
<dbReference type="AlphaFoldDB" id="A0A4R8M8V1"/>
<dbReference type="FunFam" id="3.40.50.1100:FF:000013">
    <property type="entry name" value="Threonine synthase"/>
    <property type="match status" value="1"/>
</dbReference>
<comment type="pathway">
    <text evidence="3 13">Amino-acid biosynthesis; L-threonine biosynthesis; L-threonine from L-aspartate: step 5/5.</text>
</comment>
<name>A0A4R8M8V1_9BACT</name>
<evidence type="ECO:0000256" key="7">
    <source>
        <dbReference type="ARBA" id="ARBA00022605"/>
    </source>
</evidence>
<dbReference type="GO" id="GO:0004794">
    <property type="term" value="F:threonine deaminase activity"/>
    <property type="evidence" value="ECO:0007669"/>
    <property type="project" value="TreeGrafter"/>
</dbReference>
<feature type="binding site" evidence="14">
    <location>
        <begin position="186"/>
        <end position="190"/>
    </location>
    <ligand>
        <name>pyridoxal 5'-phosphate</name>
        <dbReference type="ChEBI" id="CHEBI:597326"/>
    </ligand>
</feature>
<feature type="binding site" evidence="14">
    <location>
        <position position="85"/>
    </location>
    <ligand>
        <name>pyridoxal 5'-phosphate</name>
        <dbReference type="ChEBI" id="CHEBI:597326"/>
    </ligand>
</feature>
<protein>
    <recommendedName>
        <fullName evidence="6 12">Threonine synthase</fullName>
        <ecNumber evidence="5 12">4.2.3.1</ecNumber>
    </recommendedName>
</protein>
<evidence type="ECO:0000256" key="1">
    <source>
        <dbReference type="ARBA" id="ARBA00001933"/>
    </source>
</evidence>
<accession>A0A4R8M8V1</accession>
<dbReference type="GO" id="GO:0006567">
    <property type="term" value="P:L-threonine catabolic process"/>
    <property type="evidence" value="ECO:0007669"/>
    <property type="project" value="TreeGrafter"/>
</dbReference>
<evidence type="ECO:0000256" key="3">
    <source>
        <dbReference type="ARBA" id="ARBA00004979"/>
    </source>
</evidence>
<dbReference type="GO" id="GO:0006565">
    <property type="term" value="P:L-serine catabolic process"/>
    <property type="evidence" value="ECO:0007669"/>
    <property type="project" value="TreeGrafter"/>
</dbReference>
<dbReference type="InterPro" id="IPR026260">
    <property type="entry name" value="Thr_Synthase_bac/arc"/>
</dbReference>
<dbReference type="Proteomes" id="UP000295066">
    <property type="component" value="Unassembled WGS sequence"/>
</dbReference>
<dbReference type="InterPro" id="IPR001926">
    <property type="entry name" value="TrpB-like_PALP"/>
</dbReference>
<evidence type="ECO:0000256" key="13">
    <source>
        <dbReference type="PIRNR" id="PIRNR038945"/>
    </source>
</evidence>
<feature type="binding site" evidence="14">
    <location>
        <position position="316"/>
    </location>
    <ligand>
        <name>pyridoxal 5'-phosphate</name>
        <dbReference type="ChEBI" id="CHEBI:597326"/>
    </ligand>
</feature>
<gene>
    <name evidence="17" type="ORF">C8D99_10951</name>
</gene>
<evidence type="ECO:0000256" key="15">
    <source>
        <dbReference type="PIRSR" id="PIRSR038945-2"/>
    </source>
</evidence>
<dbReference type="UniPathway" id="UPA00050">
    <property type="reaction ID" value="UER00065"/>
</dbReference>
<feature type="modified residue" description="N6-(pyridoxal phosphate)lysine" evidence="15">
    <location>
        <position position="59"/>
    </location>
</feature>
<evidence type="ECO:0000313" key="17">
    <source>
        <dbReference type="EMBL" id="TDY60195.1"/>
    </source>
</evidence>
<dbReference type="GO" id="GO:0009097">
    <property type="term" value="P:isoleucine biosynthetic process"/>
    <property type="evidence" value="ECO:0007669"/>
    <property type="project" value="TreeGrafter"/>
</dbReference>
<dbReference type="InterPro" id="IPR036052">
    <property type="entry name" value="TrpB-like_PALP_sf"/>
</dbReference>
<comment type="similarity">
    <text evidence="4 13">Belongs to the threonine synthase family.</text>
</comment>
<dbReference type="NCBIfam" id="TIGR00260">
    <property type="entry name" value="thrC"/>
    <property type="match status" value="1"/>
</dbReference>
<evidence type="ECO:0000256" key="14">
    <source>
        <dbReference type="PIRSR" id="PIRSR038945-1"/>
    </source>
</evidence>
<dbReference type="SUPFAM" id="SSF53686">
    <property type="entry name" value="Tryptophan synthase beta subunit-like PLP-dependent enzymes"/>
    <property type="match status" value="1"/>
</dbReference>
<comment type="catalytic activity">
    <reaction evidence="11 13">
        <text>O-phospho-L-homoserine + H2O = L-threonine + phosphate</text>
        <dbReference type="Rhea" id="RHEA:10840"/>
        <dbReference type="ChEBI" id="CHEBI:15377"/>
        <dbReference type="ChEBI" id="CHEBI:43474"/>
        <dbReference type="ChEBI" id="CHEBI:57590"/>
        <dbReference type="ChEBI" id="CHEBI:57926"/>
        <dbReference type="EC" id="4.2.3.1"/>
    </reaction>
</comment>
<dbReference type="OrthoDB" id="9778118at2"/>
<dbReference type="EMBL" id="SORI01000009">
    <property type="protein sequence ID" value="TDY60195.1"/>
    <property type="molecule type" value="Genomic_DNA"/>
</dbReference>
<comment type="caution">
    <text evidence="17">The sequence shown here is derived from an EMBL/GenBank/DDBJ whole genome shotgun (WGS) entry which is preliminary data.</text>
</comment>
<dbReference type="GO" id="GO:0009088">
    <property type="term" value="P:threonine biosynthetic process"/>
    <property type="evidence" value="ECO:0007669"/>
    <property type="project" value="UniProtKB-UniRule"/>
</dbReference>
<dbReference type="GO" id="GO:0003941">
    <property type="term" value="F:L-serine ammonia-lyase activity"/>
    <property type="evidence" value="ECO:0007669"/>
    <property type="project" value="TreeGrafter"/>
</dbReference>
<evidence type="ECO:0000256" key="5">
    <source>
        <dbReference type="ARBA" id="ARBA00013028"/>
    </source>
</evidence>
<feature type="domain" description="Tryptophan synthase beta chain-like PALP" evidence="16">
    <location>
        <begin position="23"/>
        <end position="317"/>
    </location>
</feature>
<keyword evidence="7 13" id="KW-0028">Amino-acid biosynthesis</keyword>
<evidence type="ECO:0000256" key="4">
    <source>
        <dbReference type="ARBA" id="ARBA00005517"/>
    </source>
</evidence>
<dbReference type="Gene3D" id="3.40.50.1100">
    <property type="match status" value="2"/>
</dbReference>
<evidence type="ECO:0000313" key="18">
    <source>
        <dbReference type="Proteomes" id="UP000295066"/>
    </source>
</evidence>
<proteinExistence type="inferred from homology"/>
<evidence type="ECO:0000256" key="10">
    <source>
        <dbReference type="ARBA" id="ARBA00023239"/>
    </source>
</evidence>
<dbReference type="GO" id="GO:0030170">
    <property type="term" value="F:pyridoxal phosphate binding"/>
    <property type="evidence" value="ECO:0007669"/>
    <property type="project" value="InterPro"/>
</dbReference>
<dbReference type="Pfam" id="PF00291">
    <property type="entry name" value="PALP"/>
    <property type="match status" value="1"/>
</dbReference>
<evidence type="ECO:0000256" key="8">
    <source>
        <dbReference type="ARBA" id="ARBA00022697"/>
    </source>
</evidence>
<comment type="function">
    <text evidence="2 13">Catalyzes the gamma-elimination of phosphate from L-phosphohomoserine and the beta-addition of water to produce L-threonine.</text>
</comment>
<evidence type="ECO:0000256" key="9">
    <source>
        <dbReference type="ARBA" id="ARBA00022898"/>
    </source>
</evidence>
<dbReference type="PROSITE" id="PS00165">
    <property type="entry name" value="DEHYDRATASE_SER_THR"/>
    <property type="match status" value="1"/>
</dbReference>
<keyword evidence="8 13" id="KW-0791">Threonine biosynthesis</keyword>
<evidence type="ECO:0000256" key="2">
    <source>
        <dbReference type="ARBA" id="ARBA00003648"/>
    </source>
</evidence>
<dbReference type="InterPro" id="IPR050147">
    <property type="entry name" value="Ser/Thr_Dehydratase"/>
</dbReference>
<dbReference type="EC" id="4.2.3.1" evidence="5 12"/>
<organism evidence="17 18">
    <name type="scientific">Aminivibrio pyruvatiphilus</name>
    <dbReference type="NCBI Taxonomy" id="1005740"/>
    <lineage>
        <taxon>Bacteria</taxon>
        <taxon>Thermotogati</taxon>
        <taxon>Synergistota</taxon>
        <taxon>Synergistia</taxon>
        <taxon>Synergistales</taxon>
        <taxon>Aminobacteriaceae</taxon>
        <taxon>Aminivibrio</taxon>
    </lineage>
</organism>
<dbReference type="PANTHER" id="PTHR48078">
    <property type="entry name" value="THREONINE DEHYDRATASE, MITOCHONDRIAL-RELATED"/>
    <property type="match status" value="1"/>
</dbReference>
<evidence type="ECO:0000256" key="6">
    <source>
        <dbReference type="ARBA" id="ARBA00018679"/>
    </source>
</evidence>
<keyword evidence="10 13" id="KW-0456">Lyase</keyword>
<dbReference type="CDD" id="cd01563">
    <property type="entry name" value="Thr-synth_1"/>
    <property type="match status" value="1"/>
</dbReference>
<keyword evidence="9 13" id="KW-0663">Pyridoxal phosphate</keyword>
<sequence>MRKGILHSYERFFPLTERTPRLSLCEGDTPLVPLRNMGRELGVELYGKYDGLNPTGSFKDRGMVLAVSKALEEGAKALICASTGNTSASAAAYGAAAGIPCFVLLPAGKVAVGKLAQALIYGARVIAVRGNFDRALEMAREASREKGSLAIVNSVNPYRLFGQRSASWEICDELGDAPDWLVLPVGNAGNISAYCAGFEFYREIGRIEKLPRLMGVQAEGAAPLVKGSPVDEPETVATAIRIGHPVSADKARRAVEITSGQFLSVSDDEILDAQKMLASSDGIFAEPASCAPLAGLVKLRKNGRLPGGLRIVLVLTGNGLKDPDSAVSRVDLPVEIDGTPEALAEVLGL</sequence>
<dbReference type="FunFam" id="3.40.50.1100:FF:000014">
    <property type="entry name" value="Threonine synthase"/>
    <property type="match status" value="1"/>
</dbReference>
<dbReference type="RefSeq" id="WP_133957656.1">
    <property type="nucleotide sequence ID" value="NZ_SORI01000009.1"/>
</dbReference>
<dbReference type="PIRSF" id="PIRSF038945">
    <property type="entry name" value="Thr_synthase"/>
    <property type="match status" value="1"/>
</dbReference>
<evidence type="ECO:0000259" key="16">
    <source>
        <dbReference type="Pfam" id="PF00291"/>
    </source>
</evidence>
<evidence type="ECO:0000256" key="12">
    <source>
        <dbReference type="NCBIfam" id="TIGR00260"/>
    </source>
</evidence>
<dbReference type="InterPro" id="IPR000634">
    <property type="entry name" value="Ser/Thr_deHydtase_PyrdxlP-BS"/>
</dbReference>
<reference evidence="17 18" key="1">
    <citation type="submission" date="2019-03" db="EMBL/GenBank/DDBJ databases">
        <title>Genomic Encyclopedia of Type Strains, Phase IV (KMG-IV): sequencing the most valuable type-strain genomes for metagenomic binning, comparative biology and taxonomic classification.</title>
        <authorList>
            <person name="Goeker M."/>
        </authorList>
    </citation>
    <scope>NUCLEOTIDE SEQUENCE [LARGE SCALE GENOMIC DNA]</scope>
    <source>
        <strain evidence="17 18">DSM 25964</strain>
    </source>
</reference>
<dbReference type="InterPro" id="IPR004450">
    <property type="entry name" value="Thr_synthase-like"/>
</dbReference>
<evidence type="ECO:0000256" key="11">
    <source>
        <dbReference type="ARBA" id="ARBA00049144"/>
    </source>
</evidence>
<dbReference type="PANTHER" id="PTHR48078:SF6">
    <property type="entry name" value="L-THREONINE DEHYDRATASE CATABOLIC TDCB"/>
    <property type="match status" value="1"/>
</dbReference>
<dbReference type="GO" id="GO:0004795">
    <property type="term" value="F:threonine synthase activity"/>
    <property type="evidence" value="ECO:0007669"/>
    <property type="project" value="UniProtKB-UniRule"/>
</dbReference>